<feature type="compositionally biased region" description="Basic and acidic residues" evidence="1">
    <location>
        <begin position="285"/>
        <end position="295"/>
    </location>
</feature>
<dbReference type="Proteomes" id="UP000322876">
    <property type="component" value="Unassembled WGS sequence"/>
</dbReference>
<sequence>MTIPTKKPEKLKRGVIKEELVLLTGDYIKALILNQFLFWTQRSNDFDKFIEEERERFLKEGKNIELQKNYGWIYKKSSELSQEILLGLSDSNIRSHIKTLIELNYLEERNNPIHSWDKTKQYRVNLKELIIDLWIYGYYLEDFKYDFQSIFLEYLQNLDFLEFLSQKFESLSTKIRFSDTKIRFSAIETRISILETRISIIEKQYHRLLTKTTNKENNNSLNTTAPNDNGSFDAEESLPSSHPKPSLETEKRTNKNQALQCNEDVTKCNDNVTKMKQKSNIEYKSIENKSLEKENNNTYAPNDKESFCAEENGTETQASIEKQNQEQPQKANQPETPSLEIQNDTENVDRNTTVNESDSVDCKIERESSARAAAGDGLVASEPADPPAGDKHRKIGTGLGNSNIANKKPKINFNFETEEWENITDKHIADWNEAFPACNVKVELKRMRLWLLANPHKRKKNYERFILNWLSKQQDRGGSKQLEANTSNGEKKVKYIIEPYKPERRKA</sequence>
<proteinExistence type="predicted"/>
<feature type="compositionally biased region" description="Polar residues" evidence="1">
    <location>
        <begin position="314"/>
        <end position="357"/>
    </location>
</feature>
<feature type="region of interest" description="Disordered" evidence="1">
    <location>
        <begin position="212"/>
        <end position="258"/>
    </location>
</feature>
<feature type="compositionally biased region" description="Basic and acidic residues" evidence="1">
    <location>
        <begin position="360"/>
        <end position="369"/>
    </location>
</feature>
<evidence type="ECO:0000256" key="1">
    <source>
        <dbReference type="SAM" id="MobiDB-lite"/>
    </source>
</evidence>
<organism evidence="2 3">
    <name type="scientific">Deferribacter autotrophicus</name>
    <dbReference type="NCBI Taxonomy" id="500465"/>
    <lineage>
        <taxon>Bacteria</taxon>
        <taxon>Pseudomonadati</taxon>
        <taxon>Deferribacterota</taxon>
        <taxon>Deferribacteres</taxon>
        <taxon>Deferribacterales</taxon>
        <taxon>Deferribacteraceae</taxon>
        <taxon>Deferribacter</taxon>
    </lineage>
</organism>
<accession>A0A5A8F0G7</accession>
<feature type="region of interest" description="Disordered" evidence="1">
    <location>
        <begin position="285"/>
        <end position="403"/>
    </location>
</feature>
<evidence type="ECO:0000313" key="2">
    <source>
        <dbReference type="EMBL" id="KAA0257509.1"/>
    </source>
</evidence>
<dbReference type="RefSeq" id="WP_149266890.1">
    <property type="nucleotide sequence ID" value="NZ_VFJB01000007.1"/>
</dbReference>
<protein>
    <submittedName>
        <fullName evidence="2">Uncharacterized protein</fullName>
    </submittedName>
</protein>
<gene>
    <name evidence="2" type="ORF">FHQ18_09205</name>
</gene>
<dbReference type="OrthoDB" id="1258529at2"/>
<keyword evidence="3" id="KW-1185">Reference proteome</keyword>
<feature type="compositionally biased region" description="Low complexity" evidence="1">
    <location>
        <begin position="212"/>
        <end position="224"/>
    </location>
</feature>
<reference evidence="2 3" key="1">
    <citation type="submission" date="2019-06" db="EMBL/GenBank/DDBJ databases">
        <title>Genomic insights into carbon and energy metabolism of Deferribacter autotrophicus revealed new metabolic traits in the phylum Deferribacteres.</title>
        <authorList>
            <person name="Slobodkin A.I."/>
            <person name="Slobodkina G.B."/>
            <person name="Allioux M."/>
            <person name="Alain K."/>
            <person name="Jebbar M."/>
            <person name="Shadrin V."/>
            <person name="Kublanov I.V."/>
            <person name="Toshchakov S.V."/>
            <person name="Bonch-Osmolovskaya E.A."/>
        </authorList>
    </citation>
    <scope>NUCLEOTIDE SEQUENCE [LARGE SCALE GENOMIC DNA]</scope>
    <source>
        <strain evidence="2 3">SL50</strain>
    </source>
</reference>
<evidence type="ECO:0000313" key="3">
    <source>
        <dbReference type="Proteomes" id="UP000322876"/>
    </source>
</evidence>
<comment type="caution">
    <text evidence="2">The sequence shown here is derived from an EMBL/GenBank/DDBJ whole genome shotgun (WGS) entry which is preliminary data.</text>
</comment>
<name>A0A5A8F0G7_9BACT</name>
<dbReference type="AlphaFoldDB" id="A0A5A8F0G7"/>
<dbReference type="EMBL" id="VFJB01000007">
    <property type="protein sequence ID" value="KAA0257509.1"/>
    <property type="molecule type" value="Genomic_DNA"/>
</dbReference>